<dbReference type="KEGG" id="fpla:A4U99_09880"/>
<evidence type="ECO:0000259" key="6">
    <source>
        <dbReference type="PROSITE" id="PS50949"/>
    </source>
</evidence>
<keyword evidence="4" id="KW-0238">DNA-binding</keyword>
<evidence type="ECO:0000256" key="2">
    <source>
        <dbReference type="ARBA" id="ARBA00022898"/>
    </source>
</evidence>
<dbReference type="AlphaFoldDB" id="A0A174IRG1"/>
<evidence type="ECO:0000313" key="11">
    <source>
        <dbReference type="EMBL" id="MSB47454.1"/>
    </source>
</evidence>
<reference evidence="12 16" key="3">
    <citation type="submission" date="2020-11" db="EMBL/GenBank/DDBJ databases">
        <title>Closed and high quality bacterial genomes of the OMM12 community.</title>
        <authorList>
            <person name="Marbouty M."/>
            <person name="Lamy-Besnier Q."/>
            <person name="Debarbieux L."/>
            <person name="Koszul R."/>
        </authorList>
    </citation>
    <scope>NUCLEOTIDE SEQUENCE [LARGE SCALE GENOMIC DNA]</scope>
    <source>
        <strain evidence="12 16">YL31</strain>
    </source>
</reference>
<protein>
    <submittedName>
        <fullName evidence="10">Aminotransferase class I/II-fold pyridoxal phosphate-dependent enzyme</fullName>
    </submittedName>
    <submittedName>
        <fullName evidence="7">HTH-type transcriptional regulatory protein gabR</fullName>
    </submittedName>
    <submittedName>
        <fullName evidence="8">PLP-dependent aminotransferase family protein</fullName>
    </submittedName>
</protein>
<evidence type="ECO:0000313" key="13">
    <source>
        <dbReference type="Proteomes" id="UP000095746"/>
    </source>
</evidence>
<organism evidence="10 15">
    <name type="scientific">Flavonifractor plautii</name>
    <name type="common">Fusobacterium plautii</name>
    <dbReference type="NCBI Taxonomy" id="292800"/>
    <lineage>
        <taxon>Bacteria</taxon>
        <taxon>Bacillati</taxon>
        <taxon>Bacillota</taxon>
        <taxon>Clostridia</taxon>
        <taxon>Eubacteriales</taxon>
        <taxon>Oscillospiraceae</taxon>
        <taxon>Flavonifractor</taxon>
    </lineage>
</organism>
<dbReference type="GO" id="GO:0008483">
    <property type="term" value="F:transaminase activity"/>
    <property type="evidence" value="ECO:0007669"/>
    <property type="project" value="UniProtKB-KW"/>
</dbReference>
<evidence type="ECO:0000256" key="1">
    <source>
        <dbReference type="ARBA" id="ARBA00005384"/>
    </source>
</evidence>
<dbReference type="Pfam" id="PF00155">
    <property type="entry name" value="Aminotran_1_2"/>
    <property type="match status" value="1"/>
</dbReference>
<gene>
    <name evidence="7" type="primary">gabR_1</name>
    <name evidence="7" type="ORF">ERS852411_01275</name>
    <name evidence="11" type="ORF">GKE90_01855</name>
    <name evidence="10" type="ORF">GKE97_05105</name>
    <name evidence="12" type="ORF">I5Q84_17895</name>
    <name evidence="8" type="ORF">PND83_06760</name>
    <name evidence="9" type="ORF">PNE06_08570</name>
</gene>
<keyword evidence="5" id="KW-0804">Transcription</keyword>
<dbReference type="PANTHER" id="PTHR46577">
    <property type="entry name" value="HTH-TYPE TRANSCRIPTIONAL REGULATORY PROTEIN GABR"/>
    <property type="match status" value="1"/>
</dbReference>
<dbReference type="Gene3D" id="1.10.10.10">
    <property type="entry name" value="Winged helix-like DNA-binding domain superfamily/Winged helix DNA-binding domain"/>
    <property type="match status" value="1"/>
</dbReference>
<reference evidence="14 15" key="2">
    <citation type="journal article" date="2019" name="Nat. Med.">
        <title>A library of human gut bacterial isolates paired with longitudinal multiomics data enables mechanistic microbiome research.</title>
        <authorList>
            <person name="Poyet M."/>
            <person name="Groussin M."/>
            <person name="Gibbons S.M."/>
            <person name="Avila-Pacheco J."/>
            <person name="Jiang X."/>
            <person name="Kearney S.M."/>
            <person name="Perrotta A.R."/>
            <person name="Berdy B."/>
            <person name="Zhao S."/>
            <person name="Lieberman T.D."/>
            <person name="Swanson P.K."/>
            <person name="Smith M."/>
            <person name="Roesemann S."/>
            <person name="Alexander J.E."/>
            <person name="Rich S.A."/>
            <person name="Livny J."/>
            <person name="Vlamakis H."/>
            <person name="Clish C."/>
            <person name="Bullock K."/>
            <person name="Deik A."/>
            <person name="Scott J."/>
            <person name="Pierce K.A."/>
            <person name="Xavier R.J."/>
            <person name="Alm E.J."/>
        </authorList>
    </citation>
    <scope>NUCLEOTIDE SEQUENCE [LARGE SCALE GENOMIC DNA]</scope>
    <source>
        <strain evidence="10 15">BIOML-A2</strain>
        <strain evidence="11 14">BIOML-A5</strain>
    </source>
</reference>
<dbReference type="InterPro" id="IPR015424">
    <property type="entry name" value="PyrdxlP-dep_Trfase"/>
</dbReference>
<dbReference type="Gene3D" id="3.90.1150.10">
    <property type="entry name" value="Aspartate Aminotransferase, domain 1"/>
    <property type="match status" value="1"/>
</dbReference>
<accession>A0A174IRG1</accession>
<evidence type="ECO:0000313" key="7">
    <source>
        <dbReference type="EMBL" id="CUO28182.1"/>
    </source>
</evidence>
<dbReference type="InterPro" id="IPR015422">
    <property type="entry name" value="PyrdxlP-dep_Trfase_small"/>
</dbReference>
<keyword evidence="2" id="KW-0663">Pyridoxal phosphate</keyword>
<evidence type="ECO:0000313" key="8">
    <source>
        <dbReference type="EMBL" id="MDB7905670.1"/>
    </source>
</evidence>
<evidence type="ECO:0000313" key="15">
    <source>
        <dbReference type="Proteomes" id="UP000434475"/>
    </source>
</evidence>
<comment type="similarity">
    <text evidence="1">In the C-terminal section; belongs to the class-I pyridoxal-phosphate-dependent aminotransferase family.</text>
</comment>
<dbReference type="EMBL" id="JAQLWV010000010">
    <property type="protein sequence ID" value="MDB7933129.1"/>
    <property type="molecule type" value="Genomic_DNA"/>
</dbReference>
<dbReference type="EMBL" id="CP065315">
    <property type="protein sequence ID" value="QQR05776.1"/>
    <property type="molecule type" value="Genomic_DNA"/>
</dbReference>
<dbReference type="InterPro" id="IPR036388">
    <property type="entry name" value="WH-like_DNA-bd_sf"/>
</dbReference>
<dbReference type="Gene3D" id="3.40.640.10">
    <property type="entry name" value="Type I PLP-dependent aspartate aminotransferase-like (Major domain)"/>
    <property type="match status" value="1"/>
</dbReference>
<dbReference type="InterPro" id="IPR004839">
    <property type="entry name" value="Aminotransferase_I/II_large"/>
</dbReference>
<reference evidence="8" key="4">
    <citation type="submission" date="2023-01" db="EMBL/GenBank/DDBJ databases">
        <title>Human gut microbiome strain richness.</title>
        <authorList>
            <person name="Chen-Liaw A."/>
        </authorList>
    </citation>
    <scope>NUCLEOTIDE SEQUENCE</scope>
    <source>
        <strain evidence="9">1001287st1_F4_1001285I_161205</strain>
        <strain evidence="8">2225st1_A6_2225SCRN_200828</strain>
    </source>
</reference>
<keyword evidence="10" id="KW-0808">Transferase</keyword>
<dbReference type="EMBL" id="JAQLWO010000005">
    <property type="protein sequence ID" value="MDB7905670.1"/>
    <property type="molecule type" value="Genomic_DNA"/>
</dbReference>
<dbReference type="Pfam" id="PF00392">
    <property type="entry name" value="GntR"/>
    <property type="match status" value="1"/>
</dbReference>
<dbReference type="InterPro" id="IPR015421">
    <property type="entry name" value="PyrdxlP-dep_Trfase_major"/>
</dbReference>
<dbReference type="Proteomes" id="UP000429811">
    <property type="component" value="Unassembled WGS sequence"/>
</dbReference>
<dbReference type="Proteomes" id="UP000095746">
    <property type="component" value="Unassembled WGS sequence"/>
</dbReference>
<reference evidence="7 13" key="1">
    <citation type="submission" date="2015-09" db="EMBL/GenBank/DDBJ databases">
        <authorList>
            <consortium name="Pathogen Informatics"/>
        </authorList>
    </citation>
    <scope>NUCLEOTIDE SEQUENCE [LARGE SCALE GENOMIC DNA]</scope>
    <source>
        <strain evidence="7 13">2789STDY5608854</strain>
    </source>
</reference>
<dbReference type="Proteomes" id="UP000595792">
    <property type="component" value="Chromosome"/>
</dbReference>
<name>A0A174IRG1_FLAPL</name>
<dbReference type="RefSeq" id="WP_007495246.1">
    <property type="nucleotide sequence ID" value="NZ_AP031431.1"/>
</dbReference>
<evidence type="ECO:0000256" key="5">
    <source>
        <dbReference type="ARBA" id="ARBA00023163"/>
    </source>
</evidence>
<dbReference type="Proteomes" id="UP000434475">
    <property type="component" value="Unassembled WGS sequence"/>
</dbReference>
<sequence length="477" mass="54913">MNIRINRSSQTPIYLQIKCAIQNLILSGELSPGYKMPAERKLAGELDIHRNTVIKAYGELVDEGYLIVSSKRPKGYFVKEIADDGVPFKRFFPLEKMIRYHFTDKEKLFLDIFSRSEREECISMGGIIMDDAAYPREGVEKILQNMSREPRNEAERMKKNICSVLFQENMYVSPKNIQLVAETNQALSHIMTLYLEEGDYVIAEEPVVPDNASIFRNKGINLVTVPMEPDGMDLAKLETAIRKYAPKFIYTMPNYHNPTGIVMSLEKRKKLLELAGRYCIPIIEEDSQRDFRYEGNRLPSLYAQDRYRSVIYIDSFTLTFPYGIKTGYIVGPTDLIETLERLIVVDETFVSSLGQYILNEYIERGYYQTHIGHLVKHYAHKRDLLCQCLDGIADKGITYTKPRGGLLLWCDLEERINERRLYHEAESRGLLIMPGFLFYPKGYEGGGHVRLCFSNISDADIERGVQILSEALEHSVE</sequence>
<evidence type="ECO:0000313" key="16">
    <source>
        <dbReference type="Proteomes" id="UP000595792"/>
    </source>
</evidence>
<dbReference type="SUPFAM" id="SSF53383">
    <property type="entry name" value="PLP-dependent transferases"/>
    <property type="match status" value="1"/>
</dbReference>
<feature type="domain" description="HTH gntR-type" evidence="6">
    <location>
        <begin position="11"/>
        <end position="81"/>
    </location>
</feature>
<dbReference type="OrthoDB" id="9808770at2"/>
<dbReference type="PANTHER" id="PTHR46577:SF2">
    <property type="entry name" value="TRANSCRIPTIONAL REGULATORY PROTEIN"/>
    <property type="match status" value="1"/>
</dbReference>
<evidence type="ECO:0000313" key="12">
    <source>
        <dbReference type="EMBL" id="QQR05776.1"/>
    </source>
</evidence>
<evidence type="ECO:0000256" key="3">
    <source>
        <dbReference type="ARBA" id="ARBA00023015"/>
    </source>
</evidence>
<dbReference type="Proteomes" id="UP001211006">
    <property type="component" value="Unassembled WGS sequence"/>
</dbReference>
<dbReference type="EMBL" id="WKPO01000001">
    <property type="protein sequence ID" value="MSB47454.1"/>
    <property type="molecule type" value="Genomic_DNA"/>
</dbReference>
<dbReference type="SMART" id="SM00345">
    <property type="entry name" value="HTH_GNTR"/>
    <property type="match status" value="1"/>
</dbReference>
<dbReference type="InterPro" id="IPR000524">
    <property type="entry name" value="Tscrpt_reg_HTH_GntR"/>
</dbReference>
<dbReference type="GO" id="GO:0003677">
    <property type="term" value="F:DNA binding"/>
    <property type="evidence" value="ECO:0007669"/>
    <property type="project" value="UniProtKB-KW"/>
</dbReference>
<dbReference type="SUPFAM" id="SSF46785">
    <property type="entry name" value="Winged helix' DNA-binding domain"/>
    <property type="match status" value="1"/>
</dbReference>
<dbReference type="PRINTS" id="PR00035">
    <property type="entry name" value="HTHGNTR"/>
</dbReference>
<dbReference type="EMBL" id="CYZT01000067">
    <property type="protein sequence ID" value="CUO28182.1"/>
    <property type="molecule type" value="Genomic_DNA"/>
</dbReference>
<dbReference type="GO" id="GO:0030170">
    <property type="term" value="F:pyridoxal phosphate binding"/>
    <property type="evidence" value="ECO:0007669"/>
    <property type="project" value="InterPro"/>
</dbReference>
<dbReference type="CDD" id="cd00609">
    <property type="entry name" value="AAT_like"/>
    <property type="match status" value="1"/>
</dbReference>
<dbReference type="PROSITE" id="PS50949">
    <property type="entry name" value="HTH_GNTR"/>
    <property type="match status" value="1"/>
</dbReference>
<dbReference type="InterPro" id="IPR051446">
    <property type="entry name" value="HTH_trans_reg/aminotransferase"/>
</dbReference>
<dbReference type="InterPro" id="IPR036390">
    <property type="entry name" value="WH_DNA-bd_sf"/>
</dbReference>
<evidence type="ECO:0000313" key="9">
    <source>
        <dbReference type="EMBL" id="MDB7933129.1"/>
    </source>
</evidence>
<dbReference type="EMBL" id="WKPR01000004">
    <property type="protein sequence ID" value="MSB18895.1"/>
    <property type="molecule type" value="Genomic_DNA"/>
</dbReference>
<dbReference type="GeneID" id="63972627"/>
<dbReference type="GO" id="GO:0003700">
    <property type="term" value="F:DNA-binding transcription factor activity"/>
    <property type="evidence" value="ECO:0007669"/>
    <property type="project" value="InterPro"/>
</dbReference>
<keyword evidence="3" id="KW-0805">Transcription regulation</keyword>
<proteinExistence type="inferred from homology"/>
<dbReference type="Proteomes" id="UP001211173">
    <property type="component" value="Unassembled WGS sequence"/>
</dbReference>
<evidence type="ECO:0000256" key="4">
    <source>
        <dbReference type="ARBA" id="ARBA00023125"/>
    </source>
</evidence>
<evidence type="ECO:0000313" key="10">
    <source>
        <dbReference type="EMBL" id="MSB18895.1"/>
    </source>
</evidence>
<evidence type="ECO:0000313" key="14">
    <source>
        <dbReference type="Proteomes" id="UP000429811"/>
    </source>
</evidence>
<keyword evidence="10" id="KW-0032">Aminotransferase</keyword>
<dbReference type="CDD" id="cd07377">
    <property type="entry name" value="WHTH_GntR"/>
    <property type="match status" value="1"/>
</dbReference>